<proteinExistence type="predicted"/>
<name>A0A2K4ZH82_9FIRM</name>
<organism evidence="2 3">
    <name type="scientific">Acetatifactor muris</name>
    <dbReference type="NCBI Taxonomy" id="879566"/>
    <lineage>
        <taxon>Bacteria</taxon>
        <taxon>Bacillati</taxon>
        <taxon>Bacillota</taxon>
        <taxon>Clostridia</taxon>
        <taxon>Lachnospirales</taxon>
        <taxon>Lachnospiraceae</taxon>
        <taxon>Acetatifactor</taxon>
    </lineage>
</organism>
<accession>A0A2K4ZH82</accession>
<dbReference type="EMBL" id="OFSM01000012">
    <property type="protein sequence ID" value="SOY29830.1"/>
    <property type="molecule type" value="Genomic_DNA"/>
</dbReference>
<dbReference type="Proteomes" id="UP000236311">
    <property type="component" value="Unassembled WGS sequence"/>
</dbReference>
<keyword evidence="1" id="KW-0175">Coiled coil</keyword>
<protein>
    <submittedName>
        <fullName evidence="2">Uncharacterized protein</fullName>
    </submittedName>
</protein>
<evidence type="ECO:0000313" key="3">
    <source>
        <dbReference type="Proteomes" id="UP000236311"/>
    </source>
</evidence>
<sequence>MNTIHGSYKGEIKMTVQENEMIQNTEKKSLISMLQSAEETFKLLRQQQDQLLKQEVLLAEKDVELAKVKSALAEKTMELAKVRTLLADKDMELVKAKAGLSEKDTALFGAKAALAEKDARIAALVSESEKWKQSSTLTRFFQ</sequence>
<evidence type="ECO:0000256" key="1">
    <source>
        <dbReference type="SAM" id="Coils"/>
    </source>
</evidence>
<reference evidence="2 3" key="1">
    <citation type="submission" date="2018-01" db="EMBL/GenBank/DDBJ databases">
        <authorList>
            <person name="Gaut B.S."/>
            <person name="Morton B.R."/>
            <person name="Clegg M.T."/>
            <person name="Duvall M.R."/>
        </authorList>
    </citation>
    <scope>NUCLEOTIDE SEQUENCE [LARGE SCALE GENOMIC DNA]</scope>
    <source>
        <strain evidence="2">GP69</strain>
    </source>
</reference>
<keyword evidence="3" id="KW-1185">Reference proteome</keyword>
<dbReference type="AlphaFoldDB" id="A0A2K4ZH82"/>
<feature type="coiled-coil region" evidence="1">
    <location>
        <begin position="27"/>
        <end position="54"/>
    </location>
</feature>
<gene>
    <name evidence="2" type="ORF">AMURIS_02551</name>
</gene>
<evidence type="ECO:0000313" key="2">
    <source>
        <dbReference type="EMBL" id="SOY29830.1"/>
    </source>
</evidence>